<dbReference type="GO" id="GO:0003887">
    <property type="term" value="F:DNA-directed DNA polymerase activity"/>
    <property type="evidence" value="ECO:0007669"/>
    <property type="project" value="InterPro"/>
</dbReference>
<dbReference type="AlphaFoldDB" id="A0A0F9IAR5"/>
<dbReference type="SUPFAM" id="SSF56672">
    <property type="entry name" value="DNA/RNA polymerases"/>
    <property type="match status" value="1"/>
</dbReference>
<evidence type="ECO:0000313" key="2">
    <source>
        <dbReference type="EMBL" id="KKM24562.1"/>
    </source>
</evidence>
<dbReference type="InterPro" id="IPR001098">
    <property type="entry name" value="DNA-dir_DNA_pol_A_palm_dom"/>
</dbReference>
<dbReference type="GO" id="GO:0003677">
    <property type="term" value="F:DNA binding"/>
    <property type="evidence" value="ECO:0007669"/>
    <property type="project" value="InterPro"/>
</dbReference>
<dbReference type="EMBL" id="LAZR01012902">
    <property type="protein sequence ID" value="KKM24562.1"/>
    <property type="molecule type" value="Genomic_DNA"/>
</dbReference>
<comment type="caution">
    <text evidence="2">The sequence shown here is derived from an EMBL/GenBank/DDBJ whole genome shotgun (WGS) entry which is preliminary data.</text>
</comment>
<evidence type="ECO:0000259" key="1">
    <source>
        <dbReference type="Pfam" id="PF00476"/>
    </source>
</evidence>
<feature type="domain" description="DNA-directed DNA polymerase family A palm" evidence="1">
    <location>
        <begin position="4"/>
        <end position="86"/>
    </location>
</feature>
<name>A0A0F9IAR5_9ZZZZ</name>
<proteinExistence type="predicted"/>
<dbReference type="Gene3D" id="3.30.70.370">
    <property type="match status" value="1"/>
</dbReference>
<organism evidence="2">
    <name type="scientific">marine sediment metagenome</name>
    <dbReference type="NCBI Taxonomy" id="412755"/>
    <lineage>
        <taxon>unclassified sequences</taxon>
        <taxon>metagenomes</taxon>
        <taxon>ecological metagenomes</taxon>
    </lineage>
</organism>
<dbReference type="GO" id="GO:0006260">
    <property type="term" value="P:DNA replication"/>
    <property type="evidence" value="ECO:0007669"/>
    <property type="project" value="InterPro"/>
</dbReference>
<reference evidence="2" key="1">
    <citation type="journal article" date="2015" name="Nature">
        <title>Complex archaea that bridge the gap between prokaryotes and eukaryotes.</title>
        <authorList>
            <person name="Spang A."/>
            <person name="Saw J.H."/>
            <person name="Jorgensen S.L."/>
            <person name="Zaremba-Niedzwiedzka K."/>
            <person name="Martijn J."/>
            <person name="Lind A.E."/>
            <person name="van Eijk R."/>
            <person name="Schleper C."/>
            <person name="Guy L."/>
            <person name="Ettema T.J."/>
        </authorList>
    </citation>
    <scope>NUCLEOTIDE SEQUENCE</scope>
</reference>
<protein>
    <recommendedName>
        <fullName evidence="1">DNA-directed DNA polymerase family A palm domain-containing protein</fullName>
    </recommendedName>
</protein>
<sequence>YWDQGTAAGILKRAQNRVDQYLLEATGGDAGIILPIHDEIIIEWPICDLADAPACLSQVRARMTDFPMISVPLEVDCQVSTSNWRELKEYDIDAEVS</sequence>
<accession>A0A0F9IAR5</accession>
<dbReference type="InterPro" id="IPR043502">
    <property type="entry name" value="DNA/RNA_pol_sf"/>
</dbReference>
<gene>
    <name evidence="2" type="ORF">LCGC14_1603880</name>
</gene>
<feature type="non-terminal residue" evidence="2">
    <location>
        <position position="1"/>
    </location>
</feature>
<dbReference type="Pfam" id="PF00476">
    <property type="entry name" value="DNA_pol_A"/>
    <property type="match status" value="1"/>
</dbReference>